<dbReference type="FunFam" id="1.10.340.70:FF:000001">
    <property type="entry name" value="Retrovirus-related Pol polyprotein from transposon gypsy-like Protein"/>
    <property type="match status" value="1"/>
</dbReference>
<dbReference type="InterPro" id="IPR000477">
    <property type="entry name" value="RT_dom"/>
</dbReference>
<reference evidence="6" key="1">
    <citation type="journal article" date="2017" name="Nat. Ecol. Evol.">
        <title>Genome expansion and lineage-specific genetic innovations in the forest pathogenic fungi Armillaria.</title>
        <authorList>
            <person name="Sipos G."/>
            <person name="Prasanna A.N."/>
            <person name="Walter M.C."/>
            <person name="O'Connor E."/>
            <person name="Balint B."/>
            <person name="Krizsan K."/>
            <person name="Kiss B."/>
            <person name="Hess J."/>
            <person name="Varga T."/>
            <person name="Slot J."/>
            <person name="Riley R."/>
            <person name="Boka B."/>
            <person name="Rigling D."/>
            <person name="Barry K."/>
            <person name="Lee J."/>
            <person name="Mihaltcheva S."/>
            <person name="LaButti K."/>
            <person name="Lipzen A."/>
            <person name="Waldron R."/>
            <person name="Moloney N.M."/>
            <person name="Sperisen C."/>
            <person name="Kredics L."/>
            <person name="Vagvoelgyi C."/>
            <person name="Patrignani A."/>
            <person name="Fitzpatrick D."/>
            <person name="Nagy I."/>
            <person name="Doyle S."/>
            <person name="Anderson J.B."/>
            <person name="Grigoriev I.V."/>
            <person name="Gueldener U."/>
            <person name="Muensterkoetter M."/>
            <person name="Nagy L.G."/>
        </authorList>
    </citation>
    <scope>NUCLEOTIDE SEQUENCE [LARGE SCALE GENOMIC DNA]</scope>
    <source>
        <strain evidence="6">C18/9</strain>
    </source>
</reference>
<accession>A0A284RTC8</accession>
<dbReference type="GO" id="GO:0003824">
    <property type="term" value="F:catalytic activity"/>
    <property type="evidence" value="ECO:0007669"/>
    <property type="project" value="UniProtKB-KW"/>
</dbReference>
<keyword evidence="2" id="KW-0511">Multifunctional enzyme</keyword>
<organism evidence="5 6">
    <name type="scientific">Armillaria ostoyae</name>
    <name type="common">Armillaria root rot fungus</name>
    <dbReference type="NCBI Taxonomy" id="47428"/>
    <lineage>
        <taxon>Eukaryota</taxon>
        <taxon>Fungi</taxon>
        <taxon>Dikarya</taxon>
        <taxon>Basidiomycota</taxon>
        <taxon>Agaricomycotina</taxon>
        <taxon>Agaricomycetes</taxon>
        <taxon>Agaricomycetidae</taxon>
        <taxon>Agaricales</taxon>
        <taxon>Marasmiineae</taxon>
        <taxon>Physalacriaceae</taxon>
        <taxon>Armillaria</taxon>
    </lineage>
</organism>
<name>A0A284RTC8_ARMOS</name>
<dbReference type="AlphaFoldDB" id="A0A284RTC8"/>
<dbReference type="Pfam" id="PF17921">
    <property type="entry name" value="Integrase_H2C2"/>
    <property type="match status" value="1"/>
</dbReference>
<dbReference type="PANTHER" id="PTHR37984:SF5">
    <property type="entry name" value="PROTEIN NYNRIN-LIKE"/>
    <property type="match status" value="1"/>
</dbReference>
<evidence type="ECO:0000256" key="2">
    <source>
        <dbReference type="ARBA" id="ARBA00023268"/>
    </source>
</evidence>
<dbReference type="CDD" id="cd09274">
    <property type="entry name" value="RNase_HI_RT_Ty3"/>
    <property type="match status" value="1"/>
</dbReference>
<dbReference type="GO" id="GO:0005634">
    <property type="term" value="C:nucleus"/>
    <property type="evidence" value="ECO:0007669"/>
    <property type="project" value="UniProtKB-ARBA"/>
</dbReference>
<feature type="compositionally biased region" description="Acidic residues" evidence="3">
    <location>
        <begin position="1071"/>
        <end position="1081"/>
    </location>
</feature>
<evidence type="ECO:0000256" key="3">
    <source>
        <dbReference type="SAM" id="MobiDB-lite"/>
    </source>
</evidence>
<dbReference type="InterPro" id="IPR012337">
    <property type="entry name" value="RNaseH-like_sf"/>
</dbReference>
<dbReference type="GO" id="GO:0015074">
    <property type="term" value="P:DNA integration"/>
    <property type="evidence" value="ECO:0007669"/>
    <property type="project" value="InterPro"/>
</dbReference>
<dbReference type="PANTHER" id="PTHR37984">
    <property type="entry name" value="PROTEIN CBG26694"/>
    <property type="match status" value="1"/>
</dbReference>
<dbReference type="InterPro" id="IPR043502">
    <property type="entry name" value="DNA/RNA_pol_sf"/>
</dbReference>
<dbReference type="OrthoDB" id="446925at2759"/>
<dbReference type="STRING" id="47428.A0A284RTC8"/>
<dbReference type="Gene3D" id="3.30.420.10">
    <property type="entry name" value="Ribonuclease H-like superfamily/Ribonuclease H"/>
    <property type="match status" value="1"/>
</dbReference>
<protein>
    <recommendedName>
        <fullName evidence="4">Integrase catalytic domain-containing protein</fullName>
    </recommendedName>
</protein>
<evidence type="ECO:0000313" key="5">
    <source>
        <dbReference type="EMBL" id="SJL12004.1"/>
    </source>
</evidence>
<dbReference type="CDD" id="cd01647">
    <property type="entry name" value="RT_LTR"/>
    <property type="match status" value="1"/>
</dbReference>
<gene>
    <name evidence="5" type="ORF">ARMOST_15420</name>
</gene>
<dbReference type="OMA" id="ITFNERE"/>
<dbReference type="EMBL" id="FUEG01000016">
    <property type="protein sequence ID" value="SJL12004.1"/>
    <property type="molecule type" value="Genomic_DNA"/>
</dbReference>
<dbReference type="InterPro" id="IPR001584">
    <property type="entry name" value="Integrase_cat-core"/>
</dbReference>
<dbReference type="InterPro" id="IPR043128">
    <property type="entry name" value="Rev_trsase/Diguanyl_cyclase"/>
</dbReference>
<evidence type="ECO:0000313" key="6">
    <source>
        <dbReference type="Proteomes" id="UP000219338"/>
    </source>
</evidence>
<dbReference type="InterPro" id="IPR041577">
    <property type="entry name" value="RT_RNaseH_2"/>
</dbReference>
<dbReference type="Gene3D" id="3.10.10.10">
    <property type="entry name" value="HIV Type 1 Reverse Transcriptase, subunit A, domain 1"/>
    <property type="match status" value="1"/>
</dbReference>
<dbReference type="SUPFAM" id="SSF56672">
    <property type="entry name" value="DNA/RNA polymerases"/>
    <property type="match status" value="1"/>
</dbReference>
<dbReference type="InterPro" id="IPR036397">
    <property type="entry name" value="RNaseH_sf"/>
</dbReference>
<evidence type="ECO:0000256" key="1">
    <source>
        <dbReference type="ARBA" id="ARBA00022884"/>
    </source>
</evidence>
<feature type="compositionally biased region" description="Polar residues" evidence="3">
    <location>
        <begin position="1050"/>
        <end position="1064"/>
    </location>
</feature>
<dbReference type="Pfam" id="PF00078">
    <property type="entry name" value="RVT_1"/>
    <property type="match status" value="1"/>
</dbReference>
<sequence length="1081" mass="124555">MYKRVDRKIKPVSTTFPEEARVRRTIPQDPLLTLAKLPTHPPEFQPTERLTEERMKELNVNQDNFLWPEEEKLFKHVMKLNEQTLPYEEKDRGTFSQEYFSDYVMPVVEHTPWEYKNIPIPPGIRQKVIEFLKSKMEAGVYEASQSSYRSRWFCILKKSGALRLIHDLQPLNKISIRDAGQIPEPDDFIEPYGGCQCYTMFDMFWGFDARKVDVKSRDLTAFYTPLGLLRITALPMGYTNSPAEFQNCMVFILQDEIPHVANIFIDDLPIRGPQTQYLTEDGQPSTIPENPGIQQFIWEHANDVHRIMHRVKCAGGTFSPKKTQVCRPSVIILGQRCSAEGRHPEDGRVTKILNWPVLKTSTEVRGFLGLCGTVRIWIKDYSKLARPLIDLVRKNFEFEWGDAQKEAFDVLKKQVTTAPALRAIDYKSKLPAYLSVDTSQKAVGFILSQIDENGKRRPARYGSIPLNERESRYSQPKLELYGLFRALRSWRKYIIGLENLHVEVDAKYIKGMISAPDMQPNAAMNRWIQGILLFDFTLIHIPGTKFRGPDALSRRDLGENETPPLEEYDDSWLDNMSLLAYLPDQRTVQQIDTFIQQITAGSPARVLLGRMERTKMQEDMLREIKELHEDRSLPVKVTAAAEKKFYKKASQYYVTPDGRMFKRNKEKSPLLVVLDPDIRNRILTEAHDQLGHKGEQAVYDVLRIRTFWPGMRTDVHRHVSTCHECQIRQLTRMLLPPTISAPVTIFEKVFVDVMFMHPHSKNYGYIVCAKDDLTGVVEASPLINNNSKELAKFFWEKIYCRYGAIGQVVTDNGSEVKGAFEILIRKLNIPHVRVSPYNKRAGGVVERGHFILREAIVKACPKRAKDGQIKNWHKHIDAAVFADRVTVSSVTGYSPYFLLHGVEPLLPFDLLEATFMVEGFRSGMTTSDLLALRIRQLSRHASDLAKAADALKAARLNSREQFIKRFEHRLLKSEYSPGDLVLVQNSRLEMTVNRFKTHPRYLGPYEVERRTQGGSYKLKELDGTLLRKNVAAFRLYPYISRNGPEFQKLTQESNHLTDPSQYAEETSRVEEDSESEWDQVD</sequence>
<keyword evidence="1" id="KW-0694">RNA-binding</keyword>
<dbReference type="Gene3D" id="1.10.340.70">
    <property type="match status" value="1"/>
</dbReference>
<keyword evidence="6" id="KW-1185">Reference proteome</keyword>
<evidence type="ECO:0000259" key="4">
    <source>
        <dbReference type="PROSITE" id="PS50994"/>
    </source>
</evidence>
<dbReference type="GO" id="GO:0003723">
    <property type="term" value="F:RNA binding"/>
    <property type="evidence" value="ECO:0007669"/>
    <property type="project" value="UniProtKB-KW"/>
</dbReference>
<feature type="domain" description="Integrase catalytic" evidence="4">
    <location>
        <begin position="738"/>
        <end position="903"/>
    </location>
</feature>
<dbReference type="SUPFAM" id="SSF53098">
    <property type="entry name" value="Ribonuclease H-like"/>
    <property type="match status" value="1"/>
</dbReference>
<dbReference type="InterPro" id="IPR041588">
    <property type="entry name" value="Integrase_H2C2"/>
</dbReference>
<dbReference type="FunFam" id="3.30.70.270:FF:000020">
    <property type="entry name" value="Transposon Tf2-6 polyprotein-like Protein"/>
    <property type="match status" value="1"/>
</dbReference>
<dbReference type="Pfam" id="PF17919">
    <property type="entry name" value="RT_RNaseH_2"/>
    <property type="match status" value="1"/>
</dbReference>
<dbReference type="PROSITE" id="PS50994">
    <property type="entry name" value="INTEGRASE"/>
    <property type="match status" value="1"/>
</dbReference>
<dbReference type="InterPro" id="IPR050951">
    <property type="entry name" value="Retrovirus_Pol_polyprotein"/>
</dbReference>
<proteinExistence type="predicted"/>
<dbReference type="Gene3D" id="3.30.70.270">
    <property type="match status" value="2"/>
</dbReference>
<feature type="region of interest" description="Disordered" evidence="3">
    <location>
        <begin position="1050"/>
        <end position="1081"/>
    </location>
</feature>
<dbReference type="Proteomes" id="UP000219338">
    <property type="component" value="Unassembled WGS sequence"/>
</dbReference>